<evidence type="ECO:0000313" key="1">
    <source>
        <dbReference type="EMBL" id="MCQ5122537.1"/>
    </source>
</evidence>
<dbReference type="RefSeq" id="WP_256198281.1">
    <property type="nucleotide sequence ID" value="NZ_JANGCH010000017.1"/>
</dbReference>
<protein>
    <submittedName>
        <fullName evidence="1">TetR/AcrR family transcriptional regulator</fullName>
    </submittedName>
</protein>
<keyword evidence="2" id="KW-1185">Reference proteome</keyword>
<dbReference type="Gene3D" id="1.10.357.10">
    <property type="entry name" value="Tetracycline Repressor, domain 2"/>
    <property type="match status" value="1"/>
</dbReference>
<name>A0ABT1SMS9_9FIRM</name>
<dbReference type="InterPro" id="IPR036271">
    <property type="entry name" value="Tet_transcr_reg_TetR-rel_C_sf"/>
</dbReference>
<proteinExistence type="predicted"/>
<gene>
    <name evidence="1" type="ORF">NE663_09735</name>
</gene>
<reference evidence="1 2" key="1">
    <citation type="submission" date="2022-06" db="EMBL/GenBank/DDBJ databases">
        <title>Isolation of gut microbiota from human fecal samples.</title>
        <authorList>
            <person name="Pamer E.G."/>
            <person name="Barat B."/>
            <person name="Waligurski E."/>
            <person name="Medina S."/>
            <person name="Paddock L."/>
            <person name="Mostad J."/>
        </authorList>
    </citation>
    <scope>NUCLEOTIDE SEQUENCE [LARGE SCALE GENOMIC DNA]</scope>
    <source>
        <strain evidence="1 2">DFI.6.1</strain>
    </source>
</reference>
<dbReference type="Proteomes" id="UP001524435">
    <property type="component" value="Unassembled WGS sequence"/>
</dbReference>
<evidence type="ECO:0000313" key="2">
    <source>
        <dbReference type="Proteomes" id="UP001524435"/>
    </source>
</evidence>
<organism evidence="1 2">
    <name type="scientific">Massilicoli timonensis</name>
    <dbReference type="NCBI Taxonomy" id="2015901"/>
    <lineage>
        <taxon>Bacteria</taxon>
        <taxon>Bacillati</taxon>
        <taxon>Bacillota</taxon>
        <taxon>Erysipelotrichia</taxon>
        <taxon>Erysipelotrichales</taxon>
        <taxon>Erysipelotrichaceae</taxon>
        <taxon>Massilicoli</taxon>
    </lineage>
</organism>
<dbReference type="SUPFAM" id="SSF46689">
    <property type="entry name" value="Homeodomain-like"/>
    <property type="match status" value="1"/>
</dbReference>
<dbReference type="SUPFAM" id="SSF48498">
    <property type="entry name" value="Tetracyclin repressor-like, C-terminal domain"/>
    <property type="match status" value="1"/>
</dbReference>
<sequence length="197" mass="22503">MPPKAKFTKGEIIEAALNIVRTDGYEALTSRALGTYLNSSARPIFTVFKNMEEVQHAMIEAAKTLYKEYVNKGLTAEHPFKGVGTQYILFSVNESKLFQLLFMTEQKQIPDLSGVLPLIDESYEQILLSIQEDYKICNSSAKKLYHHLWIYTHGIASLCATKMCRFTDEEISTMITEVCMSILKKIKEEENKQEESE</sequence>
<comment type="caution">
    <text evidence="1">The sequence shown here is derived from an EMBL/GenBank/DDBJ whole genome shotgun (WGS) entry which is preliminary data.</text>
</comment>
<accession>A0ABT1SMS9</accession>
<dbReference type="InterPro" id="IPR009057">
    <property type="entry name" value="Homeodomain-like_sf"/>
</dbReference>
<dbReference type="EMBL" id="JANGCH010000017">
    <property type="protein sequence ID" value="MCQ5122537.1"/>
    <property type="molecule type" value="Genomic_DNA"/>
</dbReference>